<comment type="pathway">
    <text evidence="2 13">Cofactor biosynthesis; NAD(+) biosynthesis; iminoaspartate from L-aspartate (oxidase route): step 1/1.</text>
</comment>
<dbReference type="GO" id="GO:0008734">
    <property type="term" value="F:L-aspartate oxidase activity"/>
    <property type="evidence" value="ECO:0007669"/>
    <property type="project" value="UniProtKB-UniRule"/>
</dbReference>
<dbReference type="InterPro" id="IPR027477">
    <property type="entry name" value="Succ_DH/fumarate_Rdtase_cat_sf"/>
</dbReference>
<dbReference type="PANTHER" id="PTHR42716">
    <property type="entry name" value="L-ASPARTATE OXIDASE"/>
    <property type="match status" value="1"/>
</dbReference>
<dbReference type="AlphaFoldDB" id="A0A1V3GAC4"/>
<evidence type="ECO:0000313" key="16">
    <source>
        <dbReference type="EMBL" id="OOE13760.1"/>
    </source>
</evidence>
<dbReference type="Gene3D" id="3.50.50.60">
    <property type="entry name" value="FAD/NAD(P)-binding domain"/>
    <property type="match status" value="1"/>
</dbReference>
<evidence type="ECO:0000259" key="14">
    <source>
        <dbReference type="Pfam" id="PF00890"/>
    </source>
</evidence>
<dbReference type="Pfam" id="PF02910">
    <property type="entry name" value="Succ_DH_flav_C"/>
    <property type="match status" value="1"/>
</dbReference>
<comment type="catalytic activity">
    <reaction evidence="10">
        <text>L-aspartate + O2 = iminosuccinate + H2O2</text>
        <dbReference type="Rhea" id="RHEA:25876"/>
        <dbReference type="ChEBI" id="CHEBI:15379"/>
        <dbReference type="ChEBI" id="CHEBI:16240"/>
        <dbReference type="ChEBI" id="CHEBI:29991"/>
        <dbReference type="ChEBI" id="CHEBI:77875"/>
        <dbReference type="EC" id="1.4.3.16"/>
    </reaction>
    <physiologicalReaction direction="left-to-right" evidence="10">
        <dbReference type="Rhea" id="RHEA:25877"/>
    </physiologicalReaction>
</comment>
<evidence type="ECO:0000256" key="13">
    <source>
        <dbReference type="RuleBase" id="RU362049"/>
    </source>
</evidence>
<evidence type="ECO:0000256" key="11">
    <source>
        <dbReference type="NCBIfam" id="TIGR00551"/>
    </source>
</evidence>
<evidence type="ECO:0000256" key="4">
    <source>
        <dbReference type="ARBA" id="ARBA00012173"/>
    </source>
</evidence>
<evidence type="ECO:0000256" key="6">
    <source>
        <dbReference type="ARBA" id="ARBA00022630"/>
    </source>
</evidence>
<dbReference type="OrthoDB" id="9806724at2"/>
<dbReference type="SUPFAM" id="SSF51905">
    <property type="entry name" value="FAD/NAD(P)-binding domain"/>
    <property type="match status" value="1"/>
</dbReference>
<keyword evidence="7 13" id="KW-0662">Pyridine nucleotide biosynthesis</keyword>
<evidence type="ECO:0000256" key="8">
    <source>
        <dbReference type="ARBA" id="ARBA00022827"/>
    </source>
</evidence>
<dbReference type="EMBL" id="MQMF01000001">
    <property type="protein sequence ID" value="OOE13760.1"/>
    <property type="molecule type" value="Genomic_DNA"/>
</dbReference>
<evidence type="ECO:0000256" key="1">
    <source>
        <dbReference type="ARBA" id="ARBA00001974"/>
    </source>
</evidence>
<comment type="similarity">
    <text evidence="3 13">Belongs to the FAD-dependent oxidoreductase 2 family. NadB subfamily.</text>
</comment>
<dbReference type="GO" id="GO:0033765">
    <property type="term" value="F:steroid dehydrogenase activity, acting on the CH-CH group of donors"/>
    <property type="evidence" value="ECO:0007669"/>
    <property type="project" value="UniProtKB-ARBA"/>
</dbReference>
<evidence type="ECO:0000259" key="15">
    <source>
        <dbReference type="Pfam" id="PF02910"/>
    </source>
</evidence>
<dbReference type="NCBIfam" id="TIGR00551">
    <property type="entry name" value="nadB"/>
    <property type="match status" value="1"/>
</dbReference>
<dbReference type="Gene3D" id="3.90.700.10">
    <property type="entry name" value="Succinate dehydrogenase/fumarate reductase flavoprotein, catalytic domain"/>
    <property type="match status" value="1"/>
</dbReference>
<dbReference type="InterPro" id="IPR037099">
    <property type="entry name" value="Fum_R/Succ_DH_flav-like_C_sf"/>
</dbReference>
<dbReference type="GO" id="GO:0005737">
    <property type="term" value="C:cytoplasm"/>
    <property type="evidence" value="ECO:0007669"/>
    <property type="project" value="UniProtKB-SubCell"/>
</dbReference>
<feature type="active site" description="Proton acceptor" evidence="12">
    <location>
        <position position="273"/>
    </location>
</feature>
<dbReference type="InterPro" id="IPR003953">
    <property type="entry name" value="FAD-dep_OxRdtase_2_FAD-bd"/>
</dbReference>
<dbReference type="SUPFAM" id="SSF46977">
    <property type="entry name" value="Succinate dehydrogenase/fumarate reductase flavoprotein C-terminal domain"/>
    <property type="match status" value="1"/>
</dbReference>
<evidence type="ECO:0000256" key="3">
    <source>
        <dbReference type="ARBA" id="ARBA00008562"/>
    </source>
</evidence>
<evidence type="ECO:0000256" key="9">
    <source>
        <dbReference type="ARBA" id="ARBA00023002"/>
    </source>
</evidence>
<dbReference type="Pfam" id="PF00890">
    <property type="entry name" value="FAD_binding_2"/>
    <property type="match status" value="1"/>
</dbReference>
<comment type="function">
    <text evidence="13">Catalyzes the oxidation of L-aspartate to iminoaspartate.</text>
</comment>
<dbReference type="InterPro" id="IPR036188">
    <property type="entry name" value="FAD/NAD-bd_sf"/>
</dbReference>
<dbReference type="InterPro" id="IPR015939">
    <property type="entry name" value="Fum_Rdtase/Succ_DH_flav-like_C"/>
</dbReference>
<comment type="caution">
    <text evidence="16">The sequence shown here is derived from an EMBL/GenBank/DDBJ whole genome shotgun (WGS) entry which is preliminary data.</text>
</comment>
<comment type="subcellular location">
    <subcellularLocation>
        <location evidence="13">Cytoplasm</location>
    </subcellularLocation>
</comment>
<dbReference type="Proteomes" id="UP000188597">
    <property type="component" value="Unassembled WGS sequence"/>
</dbReference>
<dbReference type="GO" id="GO:0034628">
    <property type="term" value="P:'de novo' NAD+ biosynthetic process from L-aspartate"/>
    <property type="evidence" value="ECO:0007669"/>
    <property type="project" value="TreeGrafter"/>
</dbReference>
<dbReference type="PRINTS" id="PR00368">
    <property type="entry name" value="FADPNR"/>
</dbReference>
<evidence type="ECO:0000256" key="2">
    <source>
        <dbReference type="ARBA" id="ARBA00004950"/>
    </source>
</evidence>
<dbReference type="RefSeq" id="WP_077359192.1">
    <property type="nucleotide sequence ID" value="NZ_MQMF01000001.1"/>
</dbReference>
<keyword evidence="6 13" id="KW-0285">Flavoprotein</keyword>
<evidence type="ECO:0000256" key="10">
    <source>
        <dbReference type="ARBA" id="ARBA00048305"/>
    </source>
</evidence>
<dbReference type="PIRSF" id="PIRSF000171">
    <property type="entry name" value="SDHA_APRA_LASPO"/>
    <property type="match status" value="1"/>
</dbReference>
<evidence type="ECO:0000313" key="17">
    <source>
        <dbReference type="Proteomes" id="UP000188597"/>
    </source>
</evidence>
<dbReference type="Gene3D" id="1.20.58.100">
    <property type="entry name" value="Fumarate reductase/succinate dehydrogenase flavoprotein-like, C-terminal domain"/>
    <property type="match status" value="1"/>
</dbReference>
<keyword evidence="8 13" id="KW-0274">FAD</keyword>
<gene>
    <name evidence="16" type="ORF">UN64_00655</name>
</gene>
<dbReference type="InterPro" id="IPR005288">
    <property type="entry name" value="NadB"/>
</dbReference>
<evidence type="ECO:0000256" key="12">
    <source>
        <dbReference type="PIRSR" id="PIRSR000171-1"/>
    </source>
</evidence>
<sequence length="527" mass="57648">MDIVEAEVIIIGGGIAGLIAAEYLSMKKNVIVITKFDIKHSNSYLAQGGISAVIDKNDTWQEHYMDTLQAGHFHNDPEMTEFLVKEGSKVIDSLSCWGVPFDRNLNGQFLLGKEGGHHRNRIVHAGGDQTGKKIMEALIRRISDKVRIETGQYAVELLAANGMCYGVYCKDNDGCVTLYKSTHTILAGGGYAGIYSATSNANGSDGSAICMAYRAGAELADLEFVQFHPTLLKSEKISGLITEAVRGEGGVLVNSNGSPIMDGEHPLKDLAPRDIVSRRIFDEIHNQRGSVFLNIKDVSDFENKFPGVTILCGNAGISLDAGLIPVTPGAHFTMGGIKTDLFGRTSLEGLYAVGECANTGVHGANRLASNSLLEGAVFAKQTAQYILSEKNERILSFSFSLIQESYSAGNYSNDALLEINDIQEIMDKYAGICRDEEGLKKAENKFQLGNFNPALLDQPIALIKRFNMQTMAWLTVTSCLKRKESRGSHFRRDFPFALKEWEQKKIIRSVLRDESFIAKKAAAGILN</sequence>
<dbReference type="PANTHER" id="PTHR42716:SF2">
    <property type="entry name" value="L-ASPARTATE OXIDASE, CHLOROPLASTIC"/>
    <property type="match status" value="1"/>
</dbReference>
<protein>
    <recommendedName>
        <fullName evidence="5 11">L-aspartate oxidase</fullName>
        <ecNumber evidence="4 11">1.4.3.16</ecNumber>
    </recommendedName>
</protein>
<feature type="domain" description="Fumarate reductase/succinate dehydrogenase flavoprotein-like C-terminal" evidence="15">
    <location>
        <begin position="466"/>
        <end position="496"/>
    </location>
</feature>
<dbReference type="UniPathway" id="UPA00253">
    <property type="reaction ID" value="UER00326"/>
</dbReference>
<name>A0A1V3GAC4_9BACL</name>
<keyword evidence="9 13" id="KW-0560">Oxidoreductase</keyword>
<accession>A0A1V3GAC4</accession>
<comment type="cofactor">
    <cofactor evidence="1 13">
        <name>FAD</name>
        <dbReference type="ChEBI" id="CHEBI:57692"/>
    </cofactor>
</comment>
<organism evidence="16 17">
    <name type="scientific">Fictibacillus arsenicus</name>
    <dbReference type="NCBI Taxonomy" id="255247"/>
    <lineage>
        <taxon>Bacteria</taxon>
        <taxon>Bacillati</taxon>
        <taxon>Bacillota</taxon>
        <taxon>Bacilli</taxon>
        <taxon>Bacillales</taxon>
        <taxon>Fictibacillaceae</taxon>
        <taxon>Fictibacillus</taxon>
    </lineage>
</organism>
<reference evidence="16 17" key="1">
    <citation type="submission" date="2016-11" db="EMBL/GenBank/DDBJ databases">
        <authorList>
            <person name="Jaros S."/>
            <person name="Januszkiewicz K."/>
            <person name="Wedrychowicz H."/>
        </authorList>
    </citation>
    <scope>NUCLEOTIDE SEQUENCE [LARGE SCALE GENOMIC DNA]</scope>
    <source>
        <strain evidence="16 17">Con a/3</strain>
    </source>
</reference>
<dbReference type="FunFam" id="3.90.700.10:FF:000002">
    <property type="entry name" value="L-aspartate oxidase"/>
    <property type="match status" value="1"/>
</dbReference>
<dbReference type="SUPFAM" id="SSF56425">
    <property type="entry name" value="Succinate dehydrogenase/fumarate reductase flavoprotein, catalytic domain"/>
    <property type="match status" value="1"/>
</dbReference>
<evidence type="ECO:0000256" key="5">
    <source>
        <dbReference type="ARBA" id="ARBA00021901"/>
    </source>
</evidence>
<dbReference type="EC" id="1.4.3.16" evidence="4 11"/>
<proteinExistence type="inferred from homology"/>
<evidence type="ECO:0000256" key="7">
    <source>
        <dbReference type="ARBA" id="ARBA00022642"/>
    </source>
</evidence>
<feature type="domain" description="FAD-dependent oxidoreductase 2 FAD-binding" evidence="14">
    <location>
        <begin position="8"/>
        <end position="372"/>
    </location>
</feature>